<comment type="caution">
    <text evidence="2">The sequence shown here is derived from an EMBL/GenBank/DDBJ whole genome shotgun (WGS) entry which is preliminary data.</text>
</comment>
<accession>A0A9P3AHQ8</accession>
<sequence length="118" mass="13020">MSRFPFSEVFKLNDTLTEEQMRVALFGSATSPVGQAVSRPPVAAQPRSPVAKSKADKSRSSSHKLRVTLHVTKEFEGDVEVFIHESSTLSTLLAEQEAKQAAKKKKFKYIDVVSVAQI</sequence>
<proteinExistence type="predicted"/>
<evidence type="ECO:0000256" key="1">
    <source>
        <dbReference type="SAM" id="MobiDB-lite"/>
    </source>
</evidence>
<evidence type="ECO:0000313" key="3">
    <source>
        <dbReference type="Proteomes" id="UP000630864"/>
    </source>
</evidence>
<protein>
    <submittedName>
        <fullName evidence="2">Uncharacterized protein</fullName>
    </submittedName>
</protein>
<dbReference type="AlphaFoldDB" id="A0A9P3AHQ8"/>
<dbReference type="Proteomes" id="UP000630864">
    <property type="component" value="Unassembled WGS sequence"/>
</dbReference>
<gene>
    <name evidence="2" type="ORF">PSE10A_54040</name>
</gene>
<reference evidence="2" key="1">
    <citation type="submission" date="2020-09" db="EMBL/GenBank/DDBJ databases">
        <title>Pseudomonas syringae pv. eriobotryae genome sequence causing loquat canker disease.</title>
        <authorList>
            <person name="Fukuda S."/>
            <person name="Tashiro H."/>
            <person name="Nagano Y."/>
        </authorList>
    </citation>
    <scope>NUCLEOTIDE SEQUENCE</scope>
    <source>
        <strain evidence="2">AM001</strain>
    </source>
</reference>
<dbReference type="EMBL" id="BMZW01000054">
    <property type="protein sequence ID" value="GFZ62893.1"/>
    <property type="molecule type" value="Genomic_DNA"/>
</dbReference>
<evidence type="ECO:0000313" key="2">
    <source>
        <dbReference type="EMBL" id="GFZ62893.1"/>
    </source>
</evidence>
<feature type="region of interest" description="Disordered" evidence="1">
    <location>
        <begin position="31"/>
        <end position="63"/>
    </location>
</feature>
<organism evidence="2 3">
    <name type="scientific">Pseudomonas amygdali pv. eriobotryae</name>
    <dbReference type="NCBI Taxonomy" id="129137"/>
    <lineage>
        <taxon>Bacteria</taxon>
        <taxon>Pseudomonadati</taxon>
        <taxon>Pseudomonadota</taxon>
        <taxon>Gammaproteobacteria</taxon>
        <taxon>Pseudomonadales</taxon>
        <taxon>Pseudomonadaceae</taxon>
        <taxon>Pseudomonas</taxon>
        <taxon>Pseudomonas amygdali</taxon>
    </lineage>
</organism>
<name>A0A9P3AHQ8_PSEA0</name>